<dbReference type="Proteomes" id="UP000472267">
    <property type="component" value="Chromosome 6"/>
</dbReference>
<accession>A0A672G243</accession>
<evidence type="ECO:0000256" key="10">
    <source>
        <dbReference type="SAM" id="SignalP"/>
    </source>
</evidence>
<evidence type="ECO:0000256" key="5">
    <source>
        <dbReference type="ARBA" id="ARBA00022989"/>
    </source>
</evidence>
<keyword evidence="8" id="KW-0675">Receptor</keyword>
<dbReference type="OMA" id="CEWNISA"/>
<keyword evidence="4 10" id="KW-0732">Signal</keyword>
<reference evidence="12" key="2">
    <citation type="submission" date="2025-05" db="UniProtKB">
        <authorList>
            <consortium name="Ensembl"/>
        </authorList>
    </citation>
    <scope>IDENTIFICATION</scope>
</reference>
<dbReference type="PROSITE" id="PS01355">
    <property type="entry name" value="HEMATOPO_REC_S_F1"/>
    <property type="match status" value="1"/>
</dbReference>
<dbReference type="PANTHER" id="PTHR23037:SF22">
    <property type="entry name" value="CYTOKINE RECEPTOR COMMON SUBUNIT BETA"/>
    <property type="match status" value="1"/>
</dbReference>
<dbReference type="PANTHER" id="PTHR23037">
    <property type="entry name" value="CYTOKINE RECEPTOR"/>
    <property type="match status" value="1"/>
</dbReference>
<feature type="chain" id="PRO_5044627302" description="Interleukin-2 receptor subunit beta N-terminal domain-containing protein" evidence="10">
    <location>
        <begin position="24"/>
        <end position="306"/>
    </location>
</feature>
<evidence type="ECO:0000256" key="9">
    <source>
        <dbReference type="SAM" id="Phobius"/>
    </source>
</evidence>
<dbReference type="Gene3D" id="2.60.40.10">
    <property type="entry name" value="Immunoglobulins"/>
    <property type="match status" value="2"/>
</dbReference>
<dbReference type="InterPro" id="IPR003531">
    <property type="entry name" value="Hempt_rcpt_S_F1_CS"/>
</dbReference>
<evidence type="ECO:0000259" key="11">
    <source>
        <dbReference type="Pfam" id="PF18707"/>
    </source>
</evidence>
<feature type="domain" description="Interleukin-2 receptor subunit beta N-terminal" evidence="11">
    <location>
        <begin position="33"/>
        <end position="119"/>
    </location>
</feature>
<keyword evidence="3 9" id="KW-0812">Transmembrane</keyword>
<comment type="subcellular location">
    <subcellularLocation>
        <location evidence="1">Membrane</location>
        <topology evidence="1">Single-pass membrane protein</topology>
    </subcellularLocation>
</comment>
<dbReference type="PROSITE" id="PS51257">
    <property type="entry name" value="PROKAR_LIPOPROTEIN"/>
    <property type="match status" value="1"/>
</dbReference>
<organism evidence="12 13">
    <name type="scientific">Salarias fasciatus</name>
    <name type="common">Jewelled blenny</name>
    <name type="synonym">Blennius fasciatus</name>
    <dbReference type="NCBI Taxonomy" id="181472"/>
    <lineage>
        <taxon>Eukaryota</taxon>
        <taxon>Metazoa</taxon>
        <taxon>Chordata</taxon>
        <taxon>Craniata</taxon>
        <taxon>Vertebrata</taxon>
        <taxon>Euteleostomi</taxon>
        <taxon>Actinopterygii</taxon>
        <taxon>Neopterygii</taxon>
        <taxon>Teleostei</taxon>
        <taxon>Neoteleostei</taxon>
        <taxon>Acanthomorphata</taxon>
        <taxon>Ovalentaria</taxon>
        <taxon>Blenniimorphae</taxon>
        <taxon>Blenniiformes</taxon>
        <taxon>Blennioidei</taxon>
        <taxon>Blenniidae</taxon>
        <taxon>Salariinae</taxon>
        <taxon>Salarias</taxon>
    </lineage>
</organism>
<evidence type="ECO:0000256" key="3">
    <source>
        <dbReference type="ARBA" id="ARBA00022692"/>
    </source>
</evidence>
<keyword evidence="13" id="KW-1185">Reference proteome</keyword>
<dbReference type="Ensembl" id="ENSSFAT00005011521.1">
    <property type="protein sequence ID" value="ENSSFAP00005011047.1"/>
    <property type="gene ID" value="ENSSFAG00005006180.1"/>
</dbReference>
<dbReference type="Ensembl" id="ENSSFAT00005011514.1">
    <property type="protein sequence ID" value="ENSSFAP00005011040.1"/>
    <property type="gene ID" value="ENSSFAG00005006180.1"/>
</dbReference>
<proteinExistence type="inferred from homology"/>
<comment type="similarity">
    <text evidence="2">Belongs to the type I cytokine receptor family. Type 4 subfamily.</text>
</comment>
<keyword evidence="7" id="KW-1015">Disulfide bond</keyword>
<evidence type="ECO:0000256" key="8">
    <source>
        <dbReference type="ARBA" id="ARBA00023170"/>
    </source>
</evidence>
<evidence type="ECO:0000256" key="2">
    <source>
        <dbReference type="ARBA" id="ARBA00008280"/>
    </source>
</evidence>
<evidence type="ECO:0000256" key="4">
    <source>
        <dbReference type="ARBA" id="ARBA00022729"/>
    </source>
</evidence>
<evidence type="ECO:0000313" key="12">
    <source>
        <dbReference type="Ensembl" id="ENSSFAP00005011040.1"/>
    </source>
</evidence>
<dbReference type="GO" id="GO:0004896">
    <property type="term" value="F:cytokine receptor activity"/>
    <property type="evidence" value="ECO:0007669"/>
    <property type="project" value="InterPro"/>
</dbReference>
<keyword evidence="6 9" id="KW-0472">Membrane</keyword>
<dbReference type="GO" id="GO:0009897">
    <property type="term" value="C:external side of plasma membrane"/>
    <property type="evidence" value="ECO:0007669"/>
    <property type="project" value="TreeGrafter"/>
</dbReference>
<dbReference type="Ensembl" id="ENSSFAT00005011516.1">
    <property type="protein sequence ID" value="ENSSFAP00005011042.1"/>
    <property type="gene ID" value="ENSSFAG00005006180.1"/>
</dbReference>
<name>A0A672G243_SALFA</name>
<dbReference type="InterPro" id="IPR040951">
    <property type="entry name" value="IL2RB_N1"/>
</dbReference>
<dbReference type="AlphaFoldDB" id="A0A672G243"/>
<keyword evidence="5 9" id="KW-1133">Transmembrane helix</keyword>
<feature type="signal peptide" evidence="10">
    <location>
        <begin position="1"/>
        <end position="23"/>
    </location>
</feature>
<dbReference type="SUPFAM" id="SSF49265">
    <property type="entry name" value="Fibronectin type III"/>
    <property type="match status" value="2"/>
</dbReference>
<dbReference type="InterPro" id="IPR036116">
    <property type="entry name" value="FN3_sf"/>
</dbReference>
<gene>
    <name evidence="12" type="primary">LOC115390660</name>
</gene>
<dbReference type="InterPro" id="IPR013783">
    <property type="entry name" value="Ig-like_fold"/>
</dbReference>
<protein>
    <recommendedName>
        <fullName evidence="11">Interleukin-2 receptor subunit beta N-terminal domain-containing protein</fullName>
    </recommendedName>
</protein>
<reference evidence="12" key="1">
    <citation type="submission" date="2019-06" db="EMBL/GenBank/DDBJ databases">
        <authorList>
            <consortium name="Wellcome Sanger Institute Data Sharing"/>
        </authorList>
    </citation>
    <scope>NUCLEOTIDE SEQUENCE [LARGE SCALE GENOMIC DNA]</scope>
</reference>
<sequence length="306" mass="34293">MERNQKTPVLLLLLFLQACRVKCHKCPSSPDPNLTCFNDFNHTMTCEWNSASDRSGTVCTLFAEDNYPDSYSGSCELEPVDSSRPALMACSVDFKTEYIFYLTDNVSLKVSCGHEKHIVSISYRPYCHIKVNPGKPAVNATTVSWSMHHSLIGSWKYELQWKRGDQAWSEATVLKQENLRSGRFKVELEEEWLDRGQSYEARVRMMVGEGSGPWSDWSPAASWVSPVGRSKQPPEAAGSVWQMSVVVAAAAVLLLIGAVIMLKRPTWVYVVKRIRGPPVLTPPMSLLQDDTLQVSAPLHSGILNWN</sequence>
<evidence type="ECO:0000313" key="13">
    <source>
        <dbReference type="Proteomes" id="UP000472267"/>
    </source>
</evidence>
<evidence type="ECO:0000256" key="6">
    <source>
        <dbReference type="ARBA" id="ARBA00023136"/>
    </source>
</evidence>
<dbReference type="Pfam" id="PF18707">
    <property type="entry name" value="IL2RB_N1"/>
    <property type="match status" value="1"/>
</dbReference>
<evidence type="ECO:0000256" key="1">
    <source>
        <dbReference type="ARBA" id="ARBA00004167"/>
    </source>
</evidence>
<evidence type="ECO:0000256" key="7">
    <source>
        <dbReference type="ARBA" id="ARBA00023157"/>
    </source>
</evidence>
<dbReference type="GO" id="GO:0016064">
    <property type="term" value="P:immunoglobulin mediated immune response"/>
    <property type="evidence" value="ECO:0007669"/>
    <property type="project" value="TreeGrafter"/>
</dbReference>
<feature type="transmembrane region" description="Helical" evidence="9">
    <location>
        <begin position="240"/>
        <end position="262"/>
    </location>
</feature>